<gene>
    <name evidence="2" type="ORF">FPE_LOCUS1842</name>
</gene>
<feature type="region of interest" description="Disordered" evidence="1">
    <location>
        <begin position="1"/>
        <end position="48"/>
    </location>
</feature>
<name>A0AAD1YN44_9LAMI</name>
<evidence type="ECO:0000256" key="1">
    <source>
        <dbReference type="SAM" id="MobiDB-lite"/>
    </source>
</evidence>
<proteinExistence type="predicted"/>
<dbReference type="Proteomes" id="UP000834106">
    <property type="component" value="Chromosome 1"/>
</dbReference>
<evidence type="ECO:0000313" key="2">
    <source>
        <dbReference type="EMBL" id="CAI9754411.1"/>
    </source>
</evidence>
<reference evidence="2" key="1">
    <citation type="submission" date="2023-05" db="EMBL/GenBank/DDBJ databases">
        <authorList>
            <person name="Huff M."/>
        </authorList>
    </citation>
    <scope>NUCLEOTIDE SEQUENCE</scope>
</reference>
<dbReference type="EMBL" id="OU503036">
    <property type="protein sequence ID" value="CAI9754411.1"/>
    <property type="molecule type" value="Genomic_DNA"/>
</dbReference>
<accession>A0AAD1YN44</accession>
<organism evidence="2 3">
    <name type="scientific">Fraxinus pennsylvanica</name>
    <dbReference type="NCBI Taxonomy" id="56036"/>
    <lineage>
        <taxon>Eukaryota</taxon>
        <taxon>Viridiplantae</taxon>
        <taxon>Streptophyta</taxon>
        <taxon>Embryophyta</taxon>
        <taxon>Tracheophyta</taxon>
        <taxon>Spermatophyta</taxon>
        <taxon>Magnoliopsida</taxon>
        <taxon>eudicotyledons</taxon>
        <taxon>Gunneridae</taxon>
        <taxon>Pentapetalae</taxon>
        <taxon>asterids</taxon>
        <taxon>lamiids</taxon>
        <taxon>Lamiales</taxon>
        <taxon>Oleaceae</taxon>
        <taxon>Oleeae</taxon>
        <taxon>Fraxinus</taxon>
    </lineage>
</organism>
<dbReference type="PANTHER" id="PTHR46554:SF2">
    <property type="entry name" value="TFIIS N-TERMINAL DOMAIN-CONTAINING PROTEIN"/>
    <property type="match status" value="1"/>
</dbReference>
<protein>
    <submittedName>
        <fullName evidence="2">Uncharacterized protein</fullName>
    </submittedName>
</protein>
<dbReference type="AlphaFoldDB" id="A0AAD1YN44"/>
<feature type="region of interest" description="Disordered" evidence="1">
    <location>
        <begin position="97"/>
        <end position="121"/>
    </location>
</feature>
<evidence type="ECO:0000313" key="3">
    <source>
        <dbReference type="Proteomes" id="UP000834106"/>
    </source>
</evidence>
<dbReference type="PANTHER" id="PTHR46554">
    <property type="entry name" value="MEDIATOR OF RNA POLYMERASE II TRANSCRIPTION SUBUNIT 26A-RELATED"/>
    <property type="match status" value="1"/>
</dbReference>
<keyword evidence="3" id="KW-1185">Reference proteome</keyword>
<sequence length="135" mass="14636">MPSARVFGSKEEEEGAINVNTLDESKDIDSTKTNIEDGESQDSSAIVTGQPDLPELKQLKGIGDSHSGIPNTLLVNWTIVVDEWPNATKAITEVAKESVKTSSFEENEGLPPPPMDEGDFFAIPTSMELSQAFRI</sequence>